<proteinExistence type="predicted"/>
<dbReference type="Proteomes" id="UP000321558">
    <property type="component" value="Unassembled WGS sequence"/>
</dbReference>
<dbReference type="AlphaFoldDB" id="A0A511ZLW9"/>
<name>A0A511ZLW9_9BACI</name>
<evidence type="ECO:0000313" key="1">
    <source>
        <dbReference type="EMBL" id="GEN88454.1"/>
    </source>
</evidence>
<gene>
    <name evidence="1" type="ORF">OSO01_31930</name>
</gene>
<keyword evidence="2" id="KW-1185">Reference proteome</keyword>
<comment type="caution">
    <text evidence="1">The sequence shown here is derived from an EMBL/GenBank/DDBJ whole genome shotgun (WGS) entry which is preliminary data.</text>
</comment>
<evidence type="ECO:0000313" key="2">
    <source>
        <dbReference type="Proteomes" id="UP000321558"/>
    </source>
</evidence>
<protein>
    <submittedName>
        <fullName evidence="1">Uncharacterized protein</fullName>
    </submittedName>
</protein>
<accession>A0A511ZLW9</accession>
<dbReference type="RefSeq" id="WP_186813680.1">
    <property type="nucleotide sequence ID" value="NZ_BJYM01000013.1"/>
</dbReference>
<sequence length="52" mass="6216">MNCVHKEMPIKSLNRIMEDTIKPLHEIVKKYDGLWSKEAEDYVLENEKEIQV</sequence>
<dbReference type="EMBL" id="BJYM01000013">
    <property type="protein sequence ID" value="GEN88454.1"/>
    <property type="molecule type" value="Genomic_DNA"/>
</dbReference>
<reference evidence="1 2" key="1">
    <citation type="submission" date="2019-07" db="EMBL/GenBank/DDBJ databases">
        <title>Whole genome shotgun sequence of Oceanobacillus sojae NBRC 105379.</title>
        <authorList>
            <person name="Hosoyama A."/>
            <person name="Uohara A."/>
            <person name="Ohji S."/>
            <person name="Ichikawa N."/>
        </authorList>
    </citation>
    <scope>NUCLEOTIDE SEQUENCE [LARGE SCALE GENOMIC DNA]</scope>
    <source>
        <strain evidence="1 2">NBRC 105379</strain>
    </source>
</reference>
<organism evidence="1 2">
    <name type="scientific">Oceanobacillus sojae</name>
    <dbReference type="NCBI Taxonomy" id="582851"/>
    <lineage>
        <taxon>Bacteria</taxon>
        <taxon>Bacillati</taxon>
        <taxon>Bacillota</taxon>
        <taxon>Bacilli</taxon>
        <taxon>Bacillales</taxon>
        <taxon>Bacillaceae</taxon>
        <taxon>Oceanobacillus</taxon>
    </lineage>
</organism>